<evidence type="ECO:0000256" key="1">
    <source>
        <dbReference type="ARBA" id="ARBA00023172"/>
    </source>
</evidence>
<sequence length="311" mass="35579">MSVAFSSGFASHIEAMLEWRAGLGYAQTLVYPMQSFDRFCTAHRPGETFVSRELVTAWCEEGARVQWPAYKAHAIREFGKYLKMVDIDAFVLPAEWINQPARSLPHIFTDEELTTFFLAADSFTACPASPFREYTIPVVFRLMLGCGLRPQEARRLHRRDVDLDKAIVLIEQTKRNKDRRVPIDAGMAALLARFDQLANLHRPGRKFFFEHHPGQPYRGRWLTASYHQCRAMAGDLAPGSTPYTLRHNYATRTLMRWVEEGRDLNVWLPYLSAYMGHETYSATAYYIHLLPERLSATGLTGMAGIIPEVTR</sequence>
<dbReference type="AlphaFoldDB" id="A0A1H0XM01"/>
<dbReference type="InterPro" id="IPR050090">
    <property type="entry name" value="Tyrosine_recombinase_XerCD"/>
</dbReference>
<proteinExistence type="predicted"/>
<evidence type="ECO:0000313" key="3">
    <source>
        <dbReference type="EMBL" id="SDQ03666.1"/>
    </source>
</evidence>
<evidence type="ECO:0000259" key="2">
    <source>
        <dbReference type="PROSITE" id="PS51898"/>
    </source>
</evidence>
<reference evidence="3 4" key="1">
    <citation type="submission" date="2016-10" db="EMBL/GenBank/DDBJ databases">
        <authorList>
            <person name="de Groot N.N."/>
        </authorList>
    </citation>
    <scope>NUCLEOTIDE SEQUENCE [LARGE SCALE GENOMIC DNA]</scope>
    <source>
        <strain evidence="3 4">DSM 20117</strain>
    </source>
</reference>
<dbReference type="SUPFAM" id="SSF56349">
    <property type="entry name" value="DNA breaking-rejoining enzymes"/>
    <property type="match status" value="1"/>
</dbReference>
<protein>
    <submittedName>
        <fullName evidence="3">Site-specific recombinase XerD</fullName>
    </submittedName>
</protein>
<dbReference type="PANTHER" id="PTHR30349">
    <property type="entry name" value="PHAGE INTEGRASE-RELATED"/>
    <property type="match status" value="1"/>
</dbReference>
<evidence type="ECO:0000313" key="4">
    <source>
        <dbReference type="Proteomes" id="UP000181917"/>
    </source>
</evidence>
<dbReference type="Pfam" id="PF00589">
    <property type="entry name" value="Phage_integrase"/>
    <property type="match status" value="1"/>
</dbReference>
<dbReference type="STRING" id="37928.SAMN04489742_0141"/>
<name>A0A1H0XM01_9MICC</name>
<keyword evidence="4" id="KW-1185">Reference proteome</keyword>
<keyword evidence="1" id="KW-0233">DNA recombination</keyword>
<dbReference type="OrthoDB" id="5464621at2"/>
<dbReference type="GO" id="GO:0006310">
    <property type="term" value="P:DNA recombination"/>
    <property type="evidence" value="ECO:0007669"/>
    <property type="project" value="UniProtKB-KW"/>
</dbReference>
<dbReference type="Proteomes" id="UP000181917">
    <property type="component" value="Unassembled WGS sequence"/>
</dbReference>
<dbReference type="InterPro" id="IPR013762">
    <property type="entry name" value="Integrase-like_cat_sf"/>
</dbReference>
<dbReference type="PROSITE" id="PS51898">
    <property type="entry name" value="TYR_RECOMBINASE"/>
    <property type="match status" value="1"/>
</dbReference>
<accession>A0A1H0XM01</accession>
<dbReference type="EMBL" id="FNKH01000001">
    <property type="protein sequence ID" value="SDQ03666.1"/>
    <property type="molecule type" value="Genomic_DNA"/>
</dbReference>
<organism evidence="3 4">
    <name type="scientific">Crystallibacter crystallopoietes</name>
    <dbReference type="NCBI Taxonomy" id="37928"/>
    <lineage>
        <taxon>Bacteria</taxon>
        <taxon>Bacillati</taxon>
        <taxon>Actinomycetota</taxon>
        <taxon>Actinomycetes</taxon>
        <taxon>Micrococcales</taxon>
        <taxon>Micrococcaceae</taxon>
        <taxon>Crystallibacter</taxon>
    </lineage>
</organism>
<dbReference type="Gene3D" id="1.10.443.10">
    <property type="entry name" value="Intergrase catalytic core"/>
    <property type="match status" value="1"/>
</dbReference>
<dbReference type="InterPro" id="IPR011010">
    <property type="entry name" value="DNA_brk_join_enz"/>
</dbReference>
<dbReference type="InterPro" id="IPR002104">
    <property type="entry name" value="Integrase_catalytic"/>
</dbReference>
<gene>
    <name evidence="3" type="ORF">SAMN04489742_0141</name>
</gene>
<feature type="domain" description="Tyr recombinase" evidence="2">
    <location>
        <begin position="103"/>
        <end position="299"/>
    </location>
</feature>
<dbReference type="RefSeq" id="WP_074698545.1">
    <property type="nucleotide sequence ID" value="NZ_FNKH01000001.1"/>
</dbReference>
<dbReference type="PANTHER" id="PTHR30349:SF64">
    <property type="entry name" value="PROPHAGE INTEGRASE INTD-RELATED"/>
    <property type="match status" value="1"/>
</dbReference>
<dbReference type="GO" id="GO:0015074">
    <property type="term" value="P:DNA integration"/>
    <property type="evidence" value="ECO:0007669"/>
    <property type="project" value="InterPro"/>
</dbReference>
<dbReference type="GO" id="GO:0003677">
    <property type="term" value="F:DNA binding"/>
    <property type="evidence" value="ECO:0007669"/>
    <property type="project" value="InterPro"/>
</dbReference>